<evidence type="ECO:0000256" key="6">
    <source>
        <dbReference type="ARBA" id="ARBA00022695"/>
    </source>
</evidence>
<keyword evidence="7" id="KW-0804">Transcription</keyword>
<evidence type="ECO:0000256" key="4">
    <source>
        <dbReference type="ARBA" id="ARBA00022478"/>
    </source>
</evidence>
<dbReference type="RefSeq" id="WP_213347960.1">
    <property type="nucleotide sequence ID" value="NZ_JAEDAM010000001.1"/>
</dbReference>
<dbReference type="EMBL" id="JAEDAM010000001">
    <property type="protein sequence ID" value="MBS8121441.1"/>
    <property type="molecule type" value="Genomic_DNA"/>
</dbReference>
<sequence>MLDIQNYIGKPKIVIDEVSDTNTIFCVKYLPRGFGHTFGNAIRRAILGYNSGGAITGLKIKGVPHEYDTIDGVKESALDVILNFKKLRFNLDINHEKINWVLHRFSGVGKYDASSLRLPSGIDILNEHEYLFEITDPSIELIVEYRIEKGYSYYSIDFLKKRESTLDSNDIGILLIDNDFKLVEYVKYDIDEHIDDFTGSSKDQLNIDIKTISNKITPKQILSFVGEVLSSYSNLFVFDEAYIDKSLLTEYGDIKDNIINKSSDQDNVKVKPIDVIPLSERTRNALIKNNILYVEDLEKKRRSELLTMKGVGRKAVDEIIVSLNDIGKSLAG</sequence>
<dbReference type="InterPro" id="IPR011260">
    <property type="entry name" value="RNAP_asu_C"/>
</dbReference>
<organism evidence="12 13">
    <name type="scientific">Candidatus Vampirococcus lugosii</name>
    <dbReference type="NCBI Taxonomy" id="2789015"/>
    <lineage>
        <taxon>Bacteria</taxon>
        <taxon>Candidatus Absconditibacteriota</taxon>
        <taxon>Vampirococcus</taxon>
    </lineage>
</organism>
<dbReference type="SMART" id="SM00662">
    <property type="entry name" value="RPOLD"/>
    <property type="match status" value="1"/>
</dbReference>
<dbReference type="Gene3D" id="1.10.150.20">
    <property type="entry name" value="5' to 3' exonuclease, C-terminal subdomain"/>
    <property type="match status" value="1"/>
</dbReference>
<accession>A0ABS5QJH8</accession>
<keyword evidence="5 12" id="KW-0808">Transferase</keyword>
<evidence type="ECO:0000313" key="12">
    <source>
        <dbReference type="EMBL" id="MBS8121441.1"/>
    </source>
</evidence>
<comment type="caution">
    <text evidence="12">The sequence shown here is derived from an EMBL/GenBank/DDBJ whole genome shotgun (WGS) entry which is preliminary data.</text>
</comment>
<evidence type="ECO:0000256" key="10">
    <source>
        <dbReference type="ARBA" id="ARBA00048552"/>
    </source>
</evidence>
<comment type="catalytic activity">
    <reaction evidence="10">
        <text>RNA(n) + a ribonucleoside 5'-triphosphate = RNA(n+1) + diphosphate</text>
        <dbReference type="Rhea" id="RHEA:21248"/>
        <dbReference type="Rhea" id="RHEA-COMP:14527"/>
        <dbReference type="Rhea" id="RHEA-COMP:17342"/>
        <dbReference type="ChEBI" id="CHEBI:33019"/>
        <dbReference type="ChEBI" id="CHEBI:61557"/>
        <dbReference type="ChEBI" id="CHEBI:140395"/>
        <dbReference type="EC" id="2.7.7.6"/>
    </reaction>
</comment>
<dbReference type="EC" id="2.7.7.6" evidence="2"/>
<dbReference type="InterPro" id="IPR011263">
    <property type="entry name" value="DNA-dir_RNA_pol_RpoA/D/Rpb3"/>
</dbReference>
<feature type="domain" description="DNA-directed RNA polymerase RpoA/D/Rpb3-type" evidence="11">
    <location>
        <begin position="22"/>
        <end position="239"/>
    </location>
</feature>
<proteinExistence type="inferred from homology"/>
<dbReference type="Pfam" id="PF03118">
    <property type="entry name" value="RNA_pol_A_CTD"/>
    <property type="match status" value="1"/>
</dbReference>
<dbReference type="SUPFAM" id="SSF56553">
    <property type="entry name" value="Insert subdomain of RNA polymerase alpha subunit"/>
    <property type="match status" value="1"/>
</dbReference>
<dbReference type="Gene3D" id="2.170.120.12">
    <property type="entry name" value="DNA-directed RNA polymerase, insert domain"/>
    <property type="match status" value="1"/>
</dbReference>
<keyword evidence="4 12" id="KW-0240">DNA-directed RNA polymerase</keyword>
<evidence type="ECO:0000313" key="13">
    <source>
        <dbReference type="Proteomes" id="UP000680365"/>
    </source>
</evidence>
<evidence type="ECO:0000256" key="3">
    <source>
        <dbReference type="ARBA" id="ARBA00015972"/>
    </source>
</evidence>
<gene>
    <name evidence="12" type="ORF">VAMP_2n289</name>
</gene>
<dbReference type="Pfam" id="PF01193">
    <property type="entry name" value="RNA_pol_L"/>
    <property type="match status" value="1"/>
</dbReference>
<dbReference type="GO" id="GO:0003899">
    <property type="term" value="F:DNA-directed RNA polymerase activity"/>
    <property type="evidence" value="ECO:0007669"/>
    <property type="project" value="UniProtKB-EC"/>
</dbReference>
<dbReference type="Pfam" id="PF01000">
    <property type="entry name" value="RNA_pol_A_bac"/>
    <property type="match status" value="1"/>
</dbReference>
<dbReference type="SUPFAM" id="SSF47789">
    <property type="entry name" value="C-terminal domain of RNA polymerase alpha subunit"/>
    <property type="match status" value="1"/>
</dbReference>
<evidence type="ECO:0000259" key="11">
    <source>
        <dbReference type="SMART" id="SM00662"/>
    </source>
</evidence>
<keyword evidence="13" id="KW-1185">Reference proteome</keyword>
<reference evidence="12 13" key="1">
    <citation type="journal article" date="2021" name="Nat. Commun.">
        <title>Reductive evolution and unique predatory mode in the CPR bacterium Vampirococcus lugosii.</title>
        <authorList>
            <person name="Moreira D."/>
            <person name="Zivanovic Y."/>
            <person name="Lopez-Archilla A.I."/>
            <person name="Iniesto M."/>
            <person name="Lopez-Garcia P."/>
        </authorList>
    </citation>
    <scope>NUCLEOTIDE SEQUENCE [LARGE SCALE GENOMIC DNA]</scope>
    <source>
        <strain evidence="12">Chiprana</strain>
    </source>
</reference>
<evidence type="ECO:0000256" key="1">
    <source>
        <dbReference type="ARBA" id="ARBA00007123"/>
    </source>
</evidence>
<evidence type="ECO:0000256" key="7">
    <source>
        <dbReference type="ARBA" id="ARBA00023163"/>
    </source>
</evidence>
<dbReference type="InterPro" id="IPR036603">
    <property type="entry name" value="RBP11-like"/>
</dbReference>
<comment type="similarity">
    <text evidence="1">Belongs to the RNA polymerase alpha chain family.</text>
</comment>
<dbReference type="GO" id="GO:0000428">
    <property type="term" value="C:DNA-directed RNA polymerase complex"/>
    <property type="evidence" value="ECO:0007669"/>
    <property type="project" value="UniProtKB-KW"/>
</dbReference>
<evidence type="ECO:0000256" key="8">
    <source>
        <dbReference type="ARBA" id="ARBA00032524"/>
    </source>
</evidence>
<dbReference type="Proteomes" id="UP000680365">
    <property type="component" value="Unassembled WGS sequence"/>
</dbReference>
<dbReference type="InterPro" id="IPR011262">
    <property type="entry name" value="DNA-dir_RNA_pol_insert"/>
</dbReference>
<dbReference type="SUPFAM" id="SSF55257">
    <property type="entry name" value="RBP11-like subunits of RNA polymerase"/>
    <property type="match status" value="1"/>
</dbReference>
<dbReference type="Gene3D" id="3.30.1360.10">
    <property type="entry name" value="RNA polymerase, RBP11-like subunit"/>
    <property type="match status" value="1"/>
</dbReference>
<evidence type="ECO:0000256" key="2">
    <source>
        <dbReference type="ARBA" id="ARBA00012418"/>
    </source>
</evidence>
<evidence type="ECO:0000256" key="9">
    <source>
        <dbReference type="ARBA" id="ARBA00033070"/>
    </source>
</evidence>
<evidence type="ECO:0000256" key="5">
    <source>
        <dbReference type="ARBA" id="ARBA00022679"/>
    </source>
</evidence>
<keyword evidence="6 12" id="KW-0548">Nucleotidyltransferase</keyword>
<name>A0ABS5QJH8_9BACT</name>
<protein>
    <recommendedName>
        <fullName evidence="3">DNA-directed RNA polymerase subunit alpha</fullName>
        <ecNumber evidence="2">2.7.7.6</ecNumber>
    </recommendedName>
    <alternativeName>
        <fullName evidence="9">RNA polymerase subunit alpha</fullName>
    </alternativeName>
    <alternativeName>
        <fullName evidence="8">Transcriptase subunit alpha</fullName>
    </alternativeName>
</protein>
<dbReference type="InterPro" id="IPR036643">
    <property type="entry name" value="RNApol_insert_sf"/>
</dbReference>